<dbReference type="Pfam" id="PF00391">
    <property type="entry name" value="PEP-utilizers"/>
    <property type="match status" value="1"/>
</dbReference>
<feature type="coiled-coil region" evidence="9">
    <location>
        <begin position="616"/>
        <end position="647"/>
    </location>
</feature>
<dbReference type="eggNOG" id="ENOG502QREJ">
    <property type="taxonomic scope" value="Eukaryota"/>
</dbReference>
<dbReference type="Gene3D" id="1.20.80.30">
    <property type="match status" value="1"/>
</dbReference>
<evidence type="ECO:0000256" key="3">
    <source>
        <dbReference type="ARBA" id="ARBA00011994"/>
    </source>
</evidence>
<evidence type="ECO:0000259" key="10">
    <source>
        <dbReference type="Pfam" id="PF00391"/>
    </source>
</evidence>
<evidence type="ECO:0000256" key="2">
    <source>
        <dbReference type="ARBA" id="ARBA00007837"/>
    </source>
</evidence>
<evidence type="ECO:0000313" key="13">
    <source>
        <dbReference type="Proteomes" id="UP000001542"/>
    </source>
</evidence>
<sequence length="849" mass="92793">MDTVISLSDVPSLLRKLGSWEKVEELCGEKAVNLAKIIGSNVNIADGFVITDAAYQKYVENGNKLPDSVWDEILKHLHSLEQRVAKFFGQKRPLFLTATGPSPLPGIDGIGMNDFTANELATSSTLRDLPYQLYPRLISSLASIAYGIDRDEFSYIFDQLLDYTGSIHVTNFKPYDWIHLTKIYKSIVVRKTGKVFPQNVLDQLKLAIEAILKEYTILETKFSSGFSIFIQQHVFGDYDANSYSAILTNYDSETGKKGISGQFCKQSSLDDIENGYRPLSPGSEVDKTGSEIVSRIDSRIDFPFVVGVVNRANKVFVTHIHKAIFGDERPFNIVNESIKGGMGKKEAINLIDAISISNANKNKLVEAPSEALAKGAEGSLGAASGPIVFSNAKCIERAKNGENVILVKSQITGADIAAVAASSGVISLHGAEFSNAAFIARSLCKPGVFGIEGSIIDHEENCLKISDIALKEGEVVTIAGGFLYQNAVPLTPKLSEQNILDVLNVADEIRKDKFSVTSLCSNSDDVKKSLSLGAASLGILCMDSIILNNAKELIIKLVDNQNDESISKEISDKITPIIADAIKANDKSTSTVRLLSLALGAFLPSLKELTADIAKLRVMKENNKDFDEEKEKQLQEKEKLIEKTRKHNESNPLMGTRGARLLLTVKPLLDCLVNSILSAVKTAGKNSVRILIPLVTKAKEVRRLKEQIRELAKAQEVEVEVGSSMECARSCLTSDKISEFSDFVYIDVEGLTQTLFGMYREDAQHSFMTEYNAWNILKANPFQVFDEQGVGDIIRKSCEKSSKKIVVCGKQVASQQAIKFLAGVGVAGVVCESDEIPLARLAAGQFCSN</sequence>
<keyword evidence="4" id="KW-0808">Transferase</keyword>
<evidence type="ECO:0000256" key="8">
    <source>
        <dbReference type="PIRSR" id="PIRSR000853-3"/>
    </source>
</evidence>
<dbReference type="Gene3D" id="3.20.20.60">
    <property type="entry name" value="Phosphoenolpyruvate-binding domains"/>
    <property type="match status" value="1"/>
</dbReference>
<dbReference type="Pfam" id="PF02896">
    <property type="entry name" value="PEP-utilizers_C"/>
    <property type="match status" value="1"/>
</dbReference>
<evidence type="ECO:0000313" key="12">
    <source>
        <dbReference type="EMBL" id="EAX89510.1"/>
    </source>
</evidence>
<proteinExistence type="inferred from homology"/>
<dbReference type="KEGG" id="tva:4747181"/>
<dbReference type="InterPro" id="IPR013815">
    <property type="entry name" value="ATP_grasp_subdomain_1"/>
</dbReference>
<dbReference type="SUPFAM" id="SSF52009">
    <property type="entry name" value="Phosphohistidine domain"/>
    <property type="match status" value="1"/>
</dbReference>
<dbReference type="Proteomes" id="UP000001542">
    <property type="component" value="Unassembled WGS sequence"/>
</dbReference>
<keyword evidence="5 8" id="KW-0479">Metal-binding</keyword>
<dbReference type="Gene3D" id="3.30.1490.20">
    <property type="entry name" value="ATP-grasp fold, A domain"/>
    <property type="match status" value="1"/>
</dbReference>
<dbReference type="GO" id="GO:0046872">
    <property type="term" value="F:metal ion binding"/>
    <property type="evidence" value="ECO:0007669"/>
    <property type="project" value="UniProtKB-KW"/>
</dbReference>
<feature type="binding site" evidence="8">
    <location>
        <position position="726"/>
    </location>
    <ligand>
        <name>Mg(2+)</name>
        <dbReference type="ChEBI" id="CHEBI:18420"/>
    </ligand>
</feature>
<keyword evidence="6" id="KW-0418">Kinase</keyword>
<feature type="domain" description="PEP-utilising enzyme C-terminal" evidence="11">
    <location>
        <begin position="513"/>
        <end position="843"/>
    </location>
</feature>
<feature type="domain" description="PEP-utilising enzyme mobile" evidence="10">
    <location>
        <begin position="402"/>
        <end position="480"/>
    </location>
</feature>
<comment type="cofactor">
    <cofactor evidence="1 8">
        <name>Mg(2+)</name>
        <dbReference type="ChEBI" id="CHEBI:18420"/>
    </cofactor>
</comment>
<dbReference type="InterPro" id="IPR008279">
    <property type="entry name" value="PEP-util_enz_mobile_dom"/>
</dbReference>
<dbReference type="InParanoid" id="A2G010"/>
<dbReference type="SUPFAM" id="SSF56059">
    <property type="entry name" value="Glutathione synthetase ATP-binding domain-like"/>
    <property type="match status" value="1"/>
</dbReference>
<accession>A2G010</accession>
<dbReference type="OrthoDB" id="6123450at2759"/>
<keyword evidence="7 8" id="KW-0460">Magnesium</keyword>
<gene>
    <name evidence="12" type="ORF">TVAG_448860</name>
</gene>
<dbReference type="InterPro" id="IPR036637">
    <property type="entry name" value="Phosphohistidine_dom_sf"/>
</dbReference>
<dbReference type="SMR" id="A2G010"/>
<keyword evidence="13" id="KW-1185">Reference proteome</keyword>
<keyword evidence="9" id="KW-0175">Coiled coil</keyword>
<dbReference type="InterPro" id="IPR040442">
    <property type="entry name" value="Pyrv_kinase-like_dom_sf"/>
</dbReference>
<evidence type="ECO:0000256" key="9">
    <source>
        <dbReference type="SAM" id="Coils"/>
    </source>
</evidence>
<evidence type="ECO:0000256" key="1">
    <source>
        <dbReference type="ARBA" id="ARBA00001946"/>
    </source>
</evidence>
<name>A2G010_TRIV3</name>
<dbReference type="VEuPathDB" id="TrichDB:TVAG_448860"/>
<dbReference type="Gene3D" id="3.50.30.10">
    <property type="entry name" value="Phosphohistidine domain"/>
    <property type="match status" value="1"/>
</dbReference>
<dbReference type="SUPFAM" id="SSF51621">
    <property type="entry name" value="Phosphoenolpyruvate/pyruvate domain"/>
    <property type="match status" value="1"/>
</dbReference>
<reference evidence="12" key="2">
    <citation type="journal article" date="2007" name="Science">
        <title>Draft genome sequence of the sexually transmitted pathogen Trichomonas vaginalis.</title>
        <authorList>
            <person name="Carlton J.M."/>
            <person name="Hirt R.P."/>
            <person name="Silva J.C."/>
            <person name="Delcher A.L."/>
            <person name="Schatz M."/>
            <person name="Zhao Q."/>
            <person name="Wortman J.R."/>
            <person name="Bidwell S.L."/>
            <person name="Alsmark U.C.M."/>
            <person name="Besteiro S."/>
            <person name="Sicheritz-Ponten T."/>
            <person name="Noel C.J."/>
            <person name="Dacks J.B."/>
            <person name="Foster P.G."/>
            <person name="Simillion C."/>
            <person name="Van de Peer Y."/>
            <person name="Miranda-Saavedra D."/>
            <person name="Barton G.J."/>
            <person name="Westrop G.D."/>
            <person name="Mueller S."/>
            <person name="Dessi D."/>
            <person name="Fiori P.L."/>
            <person name="Ren Q."/>
            <person name="Paulsen I."/>
            <person name="Zhang H."/>
            <person name="Bastida-Corcuera F.D."/>
            <person name="Simoes-Barbosa A."/>
            <person name="Brown M.T."/>
            <person name="Hayes R.D."/>
            <person name="Mukherjee M."/>
            <person name="Okumura C.Y."/>
            <person name="Schneider R."/>
            <person name="Smith A.J."/>
            <person name="Vanacova S."/>
            <person name="Villalvazo M."/>
            <person name="Haas B.J."/>
            <person name="Pertea M."/>
            <person name="Feldblyum T.V."/>
            <person name="Utterback T.R."/>
            <person name="Shu C.L."/>
            <person name="Osoegawa K."/>
            <person name="de Jong P.J."/>
            <person name="Hrdy I."/>
            <person name="Horvathova L."/>
            <person name="Zubacova Z."/>
            <person name="Dolezal P."/>
            <person name="Malik S.B."/>
            <person name="Logsdon J.M. Jr."/>
            <person name="Henze K."/>
            <person name="Gupta A."/>
            <person name="Wang C.C."/>
            <person name="Dunne R.L."/>
            <person name="Upcroft J.A."/>
            <person name="Upcroft P."/>
            <person name="White O."/>
            <person name="Salzberg S.L."/>
            <person name="Tang P."/>
            <person name="Chiu C.-H."/>
            <person name="Lee Y.-S."/>
            <person name="Embley T.M."/>
            <person name="Coombs G.H."/>
            <person name="Mottram J.C."/>
            <person name="Tachezy J."/>
            <person name="Fraser-Liggett C.M."/>
            <person name="Johnson P.J."/>
        </authorList>
    </citation>
    <scope>NUCLEOTIDE SEQUENCE [LARGE SCALE GENOMIC DNA]</scope>
    <source>
        <strain evidence="12">G3</strain>
    </source>
</reference>
<dbReference type="EMBL" id="DS114194">
    <property type="protein sequence ID" value="EAX89510.1"/>
    <property type="molecule type" value="Genomic_DNA"/>
</dbReference>
<dbReference type="EC" id="2.7.9.1" evidence="3"/>
<evidence type="ECO:0000256" key="6">
    <source>
        <dbReference type="ARBA" id="ARBA00022777"/>
    </source>
</evidence>
<organism evidence="12 13">
    <name type="scientific">Trichomonas vaginalis (strain ATCC PRA-98 / G3)</name>
    <dbReference type="NCBI Taxonomy" id="412133"/>
    <lineage>
        <taxon>Eukaryota</taxon>
        <taxon>Metamonada</taxon>
        <taxon>Parabasalia</taxon>
        <taxon>Trichomonadida</taxon>
        <taxon>Trichomonadidae</taxon>
        <taxon>Trichomonas</taxon>
    </lineage>
</organism>
<dbReference type="PANTHER" id="PTHR22931:SF9">
    <property type="entry name" value="PYRUVATE, PHOSPHATE DIKINASE 1, CHLOROPLASTIC"/>
    <property type="match status" value="1"/>
</dbReference>
<dbReference type="InterPro" id="IPR000121">
    <property type="entry name" value="PEP_util_C"/>
</dbReference>
<protein>
    <recommendedName>
        <fullName evidence="3">pyruvate, phosphate dikinase</fullName>
        <ecNumber evidence="3">2.7.9.1</ecNumber>
    </recommendedName>
</protein>
<reference evidence="12" key="1">
    <citation type="submission" date="2006-10" db="EMBL/GenBank/DDBJ databases">
        <authorList>
            <person name="Amadeo P."/>
            <person name="Zhao Q."/>
            <person name="Wortman J."/>
            <person name="Fraser-Liggett C."/>
            <person name="Carlton J."/>
        </authorList>
    </citation>
    <scope>NUCLEOTIDE SEQUENCE</scope>
    <source>
        <strain evidence="12">G3</strain>
    </source>
</reference>
<dbReference type="PANTHER" id="PTHR22931">
    <property type="entry name" value="PHOSPHOENOLPYRUVATE DIKINASE-RELATED"/>
    <property type="match status" value="1"/>
</dbReference>
<dbReference type="InterPro" id="IPR015813">
    <property type="entry name" value="Pyrv/PenolPyrv_kinase-like_dom"/>
</dbReference>
<evidence type="ECO:0000256" key="7">
    <source>
        <dbReference type="ARBA" id="ARBA00022842"/>
    </source>
</evidence>
<evidence type="ECO:0000259" key="11">
    <source>
        <dbReference type="Pfam" id="PF02896"/>
    </source>
</evidence>
<dbReference type="Gene3D" id="1.10.189.10">
    <property type="entry name" value="Pyruvate Phosphate Dikinase, domain 2"/>
    <property type="match status" value="1"/>
</dbReference>
<dbReference type="GO" id="GO:0005524">
    <property type="term" value="F:ATP binding"/>
    <property type="evidence" value="ECO:0007669"/>
    <property type="project" value="InterPro"/>
</dbReference>
<dbReference type="STRING" id="5722.A2G010"/>
<comment type="similarity">
    <text evidence="2">Belongs to the PEP-utilizing enzyme family.</text>
</comment>
<evidence type="ECO:0000256" key="5">
    <source>
        <dbReference type="ARBA" id="ARBA00022723"/>
    </source>
</evidence>
<dbReference type="PIRSF" id="PIRSF000853">
    <property type="entry name" value="PPDK"/>
    <property type="match status" value="1"/>
</dbReference>
<dbReference type="InterPro" id="IPR010121">
    <property type="entry name" value="Pyruvate_phosphate_dikinase"/>
</dbReference>
<dbReference type="GO" id="GO:0016301">
    <property type="term" value="F:kinase activity"/>
    <property type="evidence" value="ECO:0007669"/>
    <property type="project" value="UniProtKB-KW"/>
</dbReference>
<dbReference type="AlphaFoldDB" id="A2G010"/>
<dbReference type="RefSeq" id="XP_001302440.1">
    <property type="nucleotide sequence ID" value="XM_001302439.1"/>
</dbReference>
<evidence type="ECO:0000256" key="4">
    <source>
        <dbReference type="ARBA" id="ARBA00022679"/>
    </source>
</evidence>
<dbReference type="VEuPathDB" id="TrichDB:TVAGG3_0646130"/>
<dbReference type="GO" id="GO:0050242">
    <property type="term" value="F:pyruvate, phosphate dikinase activity"/>
    <property type="evidence" value="ECO:0007669"/>
    <property type="project" value="UniProtKB-EC"/>
</dbReference>